<protein>
    <submittedName>
        <fullName evidence="2">Uncharacterized protein</fullName>
    </submittedName>
</protein>
<gene>
    <name evidence="2" type="ORF">CVT26_007267</name>
</gene>
<keyword evidence="3" id="KW-1185">Reference proteome</keyword>
<feature type="region of interest" description="Disordered" evidence="1">
    <location>
        <begin position="1"/>
        <end position="20"/>
    </location>
</feature>
<evidence type="ECO:0000256" key="1">
    <source>
        <dbReference type="SAM" id="MobiDB-lite"/>
    </source>
</evidence>
<dbReference type="Proteomes" id="UP000284706">
    <property type="component" value="Unassembled WGS sequence"/>
</dbReference>
<dbReference type="EMBL" id="NHYE01005613">
    <property type="protein sequence ID" value="PPQ67346.1"/>
    <property type="molecule type" value="Genomic_DNA"/>
</dbReference>
<accession>A0A409VMA4</accession>
<evidence type="ECO:0000313" key="3">
    <source>
        <dbReference type="Proteomes" id="UP000284706"/>
    </source>
</evidence>
<dbReference type="AlphaFoldDB" id="A0A409VMA4"/>
<reference evidence="2 3" key="1">
    <citation type="journal article" date="2018" name="Evol. Lett.">
        <title>Horizontal gene cluster transfer increased hallucinogenic mushroom diversity.</title>
        <authorList>
            <person name="Reynolds H.T."/>
            <person name="Vijayakumar V."/>
            <person name="Gluck-Thaler E."/>
            <person name="Korotkin H.B."/>
            <person name="Matheny P.B."/>
            <person name="Slot J.C."/>
        </authorList>
    </citation>
    <scope>NUCLEOTIDE SEQUENCE [LARGE SCALE GENOMIC DNA]</scope>
    <source>
        <strain evidence="2 3">SRW20</strain>
    </source>
</reference>
<comment type="caution">
    <text evidence="2">The sequence shown here is derived from an EMBL/GenBank/DDBJ whole genome shotgun (WGS) entry which is preliminary data.</text>
</comment>
<sequence length="86" mass="9813">MAPAIRNKMRAHDRGPQHAPILTALPARTEVPPAHDITTRRKFKAKAKGAPSQIKRAWCQFLITHQRPATREALKRRWGSDTQQLQ</sequence>
<evidence type="ECO:0000313" key="2">
    <source>
        <dbReference type="EMBL" id="PPQ67346.1"/>
    </source>
</evidence>
<organism evidence="2 3">
    <name type="scientific">Gymnopilus dilepis</name>
    <dbReference type="NCBI Taxonomy" id="231916"/>
    <lineage>
        <taxon>Eukaryota</taxon>
        <taxon>Fungi</taxon>
        <taxon>Dikarya</taxon>
        <taxon>Basidiomycota</taxon>
        <taxon>Agaricomycotina</taxon>
        <taxon>Agaricomycetes</taxon>
        <taxon>Agaricomycetidae</taxon>
        <taxon>Agaricales</taxon>
        <taxon>Agaricineae</taxon>
        <taxon>Hymenogastraceae</taxon>
        <taxon>Gymnopilus</taxon>
    </lineage>
</organism>
<dbReference type="InParanoid" id="A0A409VMA4"/>
<name>A0A409VMA4_9AGAR</name>
<proteinExistence type="predicted"/>